<evidence type="ECO:0000259" key="3">
    <source>
        <dbReference type="PROSITE" id="PS01031"/>
    </source>
</evidence>
<name>A0A8J8KFK1_9BACI</name>
<protein>
    <submittedName>
        <fullName evidence="4">Hsp20/alpha crystallin family protein</fullName>
    </submittedName>
</protein>
<dbReference type="RefSeq" id="WP_173732207.1">
    <property type="nucleotide sequence ID" value="NZ_JABTTE010000026.1"/>
</dbReference>
<dbReference type="CDD" id="cd06464">
    <property type="entry name" value="ACD_sHsps-like"/>
    <property type="match status" value="1"/>
</dbReference>
<evidence type="ECO:0000313" key="4">
    <source>
        <dbReference type="EMBL" id="NSL53005.1"/>
    </source>
</evidence>
<evidence type="ECO:0000256" key="1">
    <source>
        <dbReference type="PROSITE-ProRule" id="PRU00285"/>
    </source>
</evidence>
<reference evidence="4" key="1">
    <citation type="submission" date="2020-06" db="EMBL/GenBank/DDBJ databases">
        <title>A novel thermopfilic bacterium from Erzurum, Turkey.</title>
        <authorList>
            <person name="Adiguzel A."/>
            <person name="Ay H."/>
            <person name="Baltaci M.O."/>
        </authorList>
    </citation>
    <scope>NUCLEOTIDE SEQUENCE</scope>
    <source>
        <strain evidence="4">P2</strain>
    </source>
</reference>
<dbReference type="SUPFAM" id="SSF49764">
    <property type="entry name" value="HSP20-like chaperones"/>
    <property type="match status" value="1"/>
</dbReference>
<dbReference type="Gene3D" id="2.60.40.790">
    <property type="match status" value="1"/>
</dbReference>
<accession>A0A8J8KFK1</accession>
<dbReference type="Pfam" id="PF00011">
    <property type="entry name" value="HSP20"/>
    <property type="match status" value="1"/>
</dbReference>
<dbReference type="InterPro" id="IPR002068">
    <property type="entry name" value="A-crystallin/Hsp20_dom"/>
</dbReference>
<dbReference type="InterPro" id="IPR008978">
    <property type="entry name" value="HSP20-like_chaperone"/>
</dbReference>
<keyword evidence="5" id="KW-1185">Reference proteome</keyword>
<gene>
    <name evidence="4" type="ORF">HR057_14705</name>
</gene>
<comment type="similarity">
    <text evidence="1 2">Belongs to the small heat shock protein (HSP20) family.</text>
</comment>
<sequence length="144" mass="17267">MDPFKNWQDWRKNLDAFFGENFLSSFENILLYNYFPQVNVYKTDNELIVLANIPGLNDINNVDVFIDYQSLELRGNVNLKYKGFKLIQDELFNGHFERKINLPYPVKEDRIDATYQNGLLIIHLHRLIPDDHRRHKIEIKKIEE</sequence>
<organism evidence="4 5">
    <name type="scientific">Calidifontibacillus erzurumensis</name>
    <dbReference type="NCBI Taxonomy" id="2741433"/>
    <lineage>
        <taxon>Bacteria</taxon>
        <taxon>Bacillati</taxon>
        <taxon>Bacillota</taxon>
        <taxon>Bacilli</taxon>
        <taxon>Bacillales</taxon>
        <taxon>Bacillaceae</taxon>
        <taxon>Calidifontibacillus/Schinkia group</taxon>
        <taxon>Calidifontibacillus</taxon>
    </lineage>
</organism>
<evidence type="ECO:0000313" key="5">
    <source>
        <dbReference type="Proteomes" id="UP000625804"/>
    </source>
</evidence>
<dbReference type="Proteomes" id="UP000625804">
    <property type="component" value="Unassembled WGS sequence"/>
</dbReference>
<feature type="domain" description="SHSP" evidence="3">
    <location>
        <begin position="29"/>
        <end position="142"/>
    </location>
</feature>
<dbReference type="PROSITE" id="PS01031">
    <property type="entry name" value="SHSP"/>
    <property type="match status" value="1"/>
</dbReference>
<dbReference type="AlphaFoldDB" id="A0A8J8KFK1"/>
<proteinExistence type="inferred from homology"/>
<evidence type="ECO:0000256" key="2">
    <source>
        <dbReference type="RuleBase" id="RU003616"/>
    </source>
</evidence>
<comment type="caution">
    <text evidence="4">The sequence shown here is derived from an EMBL/GenBank/DDBJ whole genome shotgun (WGS) entry which is preliminary data.</text>
</comment>
<dbReference type="EMBL" id="JABTTE010000026">
    <property type="protein sequence ID" value="NSL53005.1"/>
    <property type="molecule type" value="Genomic_DNA"/>
</dbReference>